<evidence type="ECO:0000256" key="4">
    <source>
        <dbReference type="SAM" id="Phobius"/>
    </source>
</evidence>
<dbReference type="SUPFAM" id="SSF111369">
    <property type="entry name" value="HlyD-like secretion proteins"/>
    <property type="match status" value="1"/>
</dbReference>
<proteinExistence type="predicted"/>
<dbReference type="Gene3D" id="2.40.30.170">
    <property type="match status" value="1"/>
</dbReference>
<feature type="transmembrane region" description="Helical" evidence="4">
    <location>
        <begin position="43"/>
        <end position="62"/>
    </location>
</feature>
<keyword evidence="4" id="KW-0812">Transmembrane</keyword>
<dbReference type="Gene3D" id="2.40.50.100">
    <property type="match status" value="1"/>
</dbReference>
<evidence type="ECO:0000313" key="7">
    <source>
        <dbReference type="Proteomes" id="UP001216907"/>
    </source>
</evidence>
<comment type="caution">
    <text evidence="6">The sequence shown here is derived from an EMBL/GenBank/DDBJ whole genome shotgun (WGS) entry which is preliminary data.</text>
</comment>
<evidence type="ECO:0000256" key="1">
    <source>
        <dbReference type="ARBA" id="ARBA00004196"/>
    </source>
</evidence>
<dbReference type="InterPro" id="IPR058649">
    <property type="entry name" value="CzcB_C"/>
</dbReference>
<dbReference type="Gene3D" id="1.10.287.470">
    <property type="entry name" value="Helix hairpin bin"/>
    <property type="match status" value="1"/>
</dbReference>
<gene>
    <name evidence="6" type="ORF">PZE19_30050</name>
</gene>
<keyword evidence="4" id="KW-0472">Membrane</keyword>
<name>A0ABT6FKC3_9BACT</name>
<reference evidence="6 7" key="1">
    <citation type="submission" date="2023-03" db="EMBL/GenBank/DDBJ databases">
        <title>Paludisphaera mucosa sp. nov. a novel planctomycete from northern fen.</title>
        <authorList>
            <person name="Ivanova A."/>
        </authorList>
    </citation>
    <scope>NUCLEOTIDE SEQUENCE [LARGE SCALE GENOMIC DNA]</scope>
    <source>
        <strain evidence="6 7">Pla2</strain>
    </source>
</reference>
<dbReference type="Pfam" id="PF25975">
    <property type="entry name" value="CzcB_C"/>
    <property type="match status" value="1"/>
</dbReference>
<dbReference type="InterPro" id="IPR050465">
    <property type="entry name" value="UPF0194_transport"/>
</dbReference>
<evidence type="ECO:0000256" key="3">
    <source>
        <dbReference type="SAM" id="MobiDB-lite"/>
    </source>
</evidence>
<keyword evidence="4" id="KW-1133">Transmembrane helix</keyword>
<keyword evidence="2" id="KW-0175">Coiled coil</keyword>
<dbReference type="Gene3D" id="2.40.420.20">
    <property type="match status" value="1"/>
</dbReference>
<evidence type="ECO:0000256" key="2">
    <source>
        <dbReference type="ARBA" id="ARBA00023054"/>
    </source>
</evidence>
<evidence type="ECO:0000313" key="6">
    <source>
        <dbReference type="EMBL" id="MDG3008028.1"/>
    </source>
</evidence>
<dbReference type="EMBL" id="JARRAG010000002">
    <property type="protein sequence ID" value="MDG3008028.1"/>
    <property type="molecule type" value="Genomic_DNA"/>
</dbReference>
<sequence>MTTSTTAIDDPQASSNGWSPAAAILPGDGPPPKVRKRSRWKGLTAIGLIAAAGIAAAVYSGVGRPARLGAGSPRHRAAKTRIPVTFSLRGSLESGKNREVINRVEGQTTILFIAPDGSSVKKGDLVCELDSAPLRDKLTTERITVQQAEADVQSATKTREVAEFALREYEGGTYPQAKQDADIALKMAETNLAQAIQRFDWSGRMFALGFVTKSQTISDRDSKANNEITLGRTKGKIDLLEGFTKRKKIIELTAAVQKARSDELSKSAKFALEESKRKKYETQIERCKLLAPADGLVVHANDAMMRGGSQQELIQEGTSVREGQTLIKIPDFASMRVNAKADESILNRIGPGQRARIKIDALPGVGLAGAVTVVQTMADPSMPPPFDSRLYTTLVAIDQAPTSVRPGMTAQVEILVSETEDVLAVPLKSILQIRGDSYVYVNTPDGMVRRGVRLGGCNEEMIEVVEGLREGEEVSMSPMAMMTESEKQEAFAAIAAGPSDWR</sequence>
<dbReference type="Proteomes" id="UP001216907">
    <property type="component" value="Unassembled WGS sequence"/>
</dbReference>
<comment type="subcellular location">
    <subcellularLocation>
        <location evidence="1">Cell envelope</location>
    </subcellularLocation>
</comment>
<organism evidence="6 7">
    <name type="scientific">Paludisphaera mucosa</name>
    <dbReference type="NCBI Taxonomy" id="3030827"/>
    <lineage>
        <taxon>Bacteria</taxon>
        <taxon>Pseudomonadati</taxon>
        <taxon>Planctomycetota</taxon>
        <taxon>Planctomycetia</taxon>
        <taxon>Isosphaerales</taxon>
        <taxon>Isosphaeraceae</taxon>
        <taxon>Paludisphaera</taxon>
    </lineage>
</organism>
<evidence type="ECO:0000259" key="5">
    <source>
        <dbReference type="Pfam" id="PF25975"/>
    </source>
</evidence>
<protein>
    <submittedName>
        <fullName evidence="6">Efflux RND transporter periplasmic adaptor subunit</fullName>
    </submittedName>
</protein>
<feature type="region of interest" description="Disordered" evidence="3">
    <location>
        <begin position="1"/>
        <end position="36"/>
    </location>
</feature>
<dbReference type="RefSeq" id="WP_277864296.1">
    <property type="nucleotide sequence ID" value="NZ_JARRAG010000002.1"/>
</dbReference>
<dbReference type="PANTHER" id="PTHR32347:SF23">
    <property type="entry name" value="BLL5650 PROTEIN"/>
    <property type="match status" value="1"/>
</dbReference>
<keyword evidence="7" id="KW-1185">Reference proteome</keyword>
<dbReference type="PANTHER" id="PTHR32347">
    <property type="entry name" value="EFFLUX SYSTEM COMPONENT YKNX-RELATED"/>
    <property type="match status" value="1"/>
</dbReference>
<feature type="compositionally biased region" description="Polar residues" evidence="3">
    <location>
        <begin position="1"/>
        <end position="18"/>
    </location>
</feature>
<accession>A0ABT6FKC3</accession>
<feature type="domain" description="CzcB-like C-terminal circularly permuted SH3-like" evidence="5">
    <location>
        <begin position="423"/>
        <end position="474"/>
    </location>
</feature>